<feature type="compositionally biased region" description="Polar residues" evidence="15">
    <location>
        <begin position="678"/>
        <end position="696"/>
    </location>
</feature>
<proteinExistence type="inferred from homology"/>
<dbReference type="EC" id="2.7.11.25" evidence="3"/>
<dbReference type="InterPro" id="IPR011009">
    <property type="entry name" value="Kinase-like_dom_sf"/>
</dbReference>
<dbReference type="SMART" id="SM00326">
    <property type="entry name" value="SH3"/>
    <property type="match status" value="1"/>
</dbReference>
<dbReference type="InterPro" id="IPR051681">
    <property type="entry name" value="Ser/Thr_Kinases-Pseudokinases"/>
</dbReference>
<dbReference type="CDD" id="cd12059">
    <property type="entry name" value="SH3_MLK1-3"/>
    <property type="match status" value="1"/>
</dbReference>
<comment type="catalytic activity">
    <reaction evidence="12">
        <text>L-seryl-[protein] + ATP = O-phospho-L-seryl-[protein] + ADP + H(+)</text>
        <dbReference type="Rhea" id="RHEA:17989"/>
        <dbReference type="Rhea" id="RHEA-COMP:9863"/>
        <dbReference type="Rhea" id="RHEA-COMP:11604"/>
        <dbReference type="ChEBI" id="CHEBI:15378"/>
        <dbReference type="ChEBI" id="CHEBI:29999"/>
        <dbReference type="ChEBI" id="CHEBI:30616"/>
        <dbReference type="ChEBI" id="CHEBI:83421"/>
        <dbReference type="ChEBI" id="CHEBI:456216"/>
        <dbReference type="EC" id="2.7.11.25"/>
    </reaction>
</comment>
<feature type="domain" description="SH3" evidence="16">
    <location>
        <begin position="27"/>
        <end position="91"/>
    </location>
</feature>
<keyword evidence="4 13" id="KW-0728">SH3 domain</keyword>
<evidence type="ECO:0000313" key="19">
    <source>
        <dbReference type="Proteomes" id="UP000694620"/>
    </source>
</evidence>
<dbReference type="GO" id="GO:0004706">
    <property type="term" value="F:JUN kinase kinase kinase activity"/>
    <property type="evidence" value="ECO:0007669"/>
    <property type="project" value="TreeGrafter"/>
</dbReference>
<dbReference type="Gene3D" id="3.30.200.20">
    <property type="entry name" value="Phosphorylase Kinase, domain 1"/>
    <property type="match status" value="1"/>
</dbReference>
<protein>
    <recommendedName>
        <fullName evidence="3">mitogen-activated protein kinase kinase kinase</fullName>
        <ecNumber evidence="3">2.7.11.25</ecNumber>
    </recommendedName>
</protein>
<dbReference type="InterPro" id="IPR017441">
    <property type="entry name" value="Protein_kinase_ATP_BS"/>
</dbReference>
<dbReference type="PROSITE" id="PS00107">
    <property type="entry name" value="PROTEIN_KINASE_ATP"/>
    <property type="match status" value="1"/>
</dbReference>
<organism evidence="18 19">
    <name type="scientific">Erpetoichthys calabaricus</name>
    <name type="common">Rope fish</name>
    <name type="synonym">Calamoichthys calabaricus</name>
    <dbReference type="NCBI Taxonomy" id="27687"/>
    <lineage>
        <taxon>Eukaryota</taxon>
        <taxon>Metazoa</taxon>
        <taxon>Chordata</taxon>
        <taxon>Craniata</taxon>
        <taxon>Vertebrata</taxon>
        <taxon>Euteleostomi</taxon>
        <taxon>Actinopterygii</taxon>
        <taxon>Polypteriformes</taxon>
        <taxon>Polypteridae</taxon>
        <taxon>Erpetoichthys</taxon>
    </lineage>
</organism>
<evidence type="ECO:0000256" key="14">
    <source>
        <dbReference type="PROSITE-ProRule" id="PRU10141"/>
    </source>
</evidence>
<dbReference type="PROSITE" id="PS50011">
    <property type="entry name" value="PROTEIN_KINASE_DOM"/>
    <property type="match status" value="1"/>
</dbReference>
<dbReference type="SMART" id="SM00220">
    <property type="entry name" value="S_TKc"/>
    <property type="match status" value="1"/>
</dbReference>
<reference evidence="18" key="2">
    <citation type="submission" date="2025-08" db="UniProtKB">
        <authorList>
            <consortium name="Ensembl"/>
        </authorList>
    </citation>
    <scope>IDENTIFICATION</scope>
</reference>
<dbReference type="PRINTS" id="PR00452">
    <property type="entry name" value="SH3DOMAIN"/>
</dbReference>
<dbReference type="InterPro" id="IPR000719">
    <property type="entry name" value="Prot_kinase_dom"/>
</dbReference>
<dbReference type="SUPFAM" id="SSF56112">
    <property type="entry name" value="Protein kinase-like (PK-like)"/>
    <property type="match status" value="1"/>
</dbReference>
<evidence type="ECO:0000256" key="2">
    <source>
        <dbReference type="ARBA" id="ARBA00006529"/>
    </source>
</evidence>
<dbReference type="PANTHER" id="PTHR44329:SF46">
    <property type="entry name" value="MITOGEN-ACTIVATED PROTEIN KINASE KINASE KINASE 11"/>
    <property type="match status" value="1"/>
</dbReference>
<keyword evidence="7" id="KW-0677">Repeat</keyword>
<name>A0A8C4X2Q7_ERPCA</name>
<evidence type="ECO:0000256" key="13">
    <source>
        <dbReference type="PROSITE-ProRule" id="PRU00192"/>
    </source>
</evidence>
<keyword evidence="6" id="KW-0808">Transferase</keyword>
<dbReference type="SUPFAM" id="SSF50044">
    <property type="entry name" value="SH3-domain"/>
    <property type="match status" value="1"/>
</dbReference>
<feature type="region of interest" description="Disordered" evidence="15">
    <location>
        <begin position="747"/>
        <end position="766"/>
    </location>
</feature>
<evidence type="ECO:0000259" key="16">
    <source>
        <dbReference type="PROSITE" id="PS50002"/>
    </source>
</evidence>
<keyword evidence="5" id="KW-0723">Serine/threonine-protein kinase</keyword>
<evidence type="ECO:0000256" key="4">
    <source>
        <dbReference type="ARBA" id="ARBA00022443"/>
    </source>
</evidence>
<evidence type="ECO:0000256" key="5">
    <source>
        <dbReference type="ARBA" id="ARBA00022527"/>
    </source>
</evidence>
<keyword evidence="8 14" id="KW-0547">Nucleotide-binding</keyword>
<dbReference type="Pfam" id="PF07714">
    <property type="entry name" value="PK_Tyr_Ser-Thr"/>
    <property type="match status" value="1"/>
</dbReference>
<dbReference type="InterPro" id="IPR036028">
    <property type="entry name" value="SH3-like_dom_sf"/>
</dbReference>
<dbReference type="PROSITE" id="PS50002">
    <property type="entry name" value="SH3"/>
    <property type="match status" value="1"/>
</dbReference>
<comment type="similarity">
    <text evidence="2">Belongs to the protein kinase superfamily. STE Ser/Thr protein kinase family. MAP kinase kinase kinase subfamily.</text>
</comment>
<evidence type="ECO:0000256" key="6">
    <source>
        <dbReference type="ARBA" id="ARBA00022679"/>
    </source>
</evidence>
<evidence type="ECO:0000256" key="11">
    <source>
        <dbReference type="ARBA" id="ARBA00047559"/>
    </source>
</evidence>
<feature type="region of interest" description="Disordered" evidence="15">
    <location>
        <begin position="819"/>
        <end position="846"/>
    </location>
</feature>
<evidence type="ECO:0000256" key="10">
    <source>
        <dbReference type="ARBA" id="ARBA00022840"/>
    </source>
</evidence>
<comment type="catalytic activity">
    <reaction evidence="11">
        <text>L-threonyl-[protein] + ATP = O-phospho-L-threonyl-[protein] + ADP + H(+)</text>
        <dbReference type="Rhea" id="RHEA:46608"/>
        <dbReference type="Rhea" id="RHEA-COMP:11060"/>
        <dbReference type="Rhea" id="RHEA-COMP:11605"/>
        <dbReference type="ChEBI" id="CHEBI:15378"/>
        <dbReference type="ChEBI" id="CHEBI:30013"/>
        <dbReference type="ChEBI" id="CHEBI:30616"/>
        <dbReference type="ChEBI" id="CHEBI:61977"/>
        <dbReference type="ChEBI" id="CHEBI:456216"/>
        <dbReference type="EC" id="2.7.11.25"/>
    </reaction>
</comment>
<evidence type="ECO:0000256" key="7">
    <source>
        <dbReference type="ARBA" id="ARBA00022737"/>
    </source>
</evidence>
<keyword evidence="9" id="KW-0418">Kinase</keyword>
<dbReference type="GO" id="GO:0005813">
    <property type="term" value="C:centrosome"/>
    <property type="evidence" value="ECO:0007669"/>
    <property type="project" value="TreeGrafter"/>
</dbReference>
<reference evidence="18" key="3">
    <citation type="submission" date="2025-09" db="UniProtKB">
        <authorList>
            <consortium name="Ensembl"/>
        </authorList>
    </citation>
    <scope>IDENTIFICATION</scope>
</reference>
<dbReference type="Gene3D" id="2.30.30.40">
    <property type="entry name" value="SH3 Domains"/>
    <property type="match status" value="1"/>
</dbReference>
<dbReference type="Proteomes" id="UP000694620">
    <property type="component" value="Chromosome 1"/>
</dbReference>
<comment type="cofactor">
    <cofactor evidence="1">
        <name>Mg(2+)</name>
        <dbReference type="ChEBI" id="CHEBI:18420"/>
    </cofactor>
</comment>
<evidence type="ECO:0000256" key="8">
    <source>
        <dbReference type="ARBA" id="ARBA00022741"/>
    </source>
</evidence>
<dbReference type="InterPro" id="IPR008271">
    <property type="entry name" value="Ser/Thr_kinase_AS"/>
</dbReference>
<dbReference type="GO" id="GO:0043065">
    <property type="term" value="P:positive regulation of apoptotic process"/>
    <property type="evidence" value="ECO:0007669"/>
    <property type="project" value="TreeGrafter"/>
</dbReference>
<evidence type="ECO:0000256" key="1">
    <source>
        <dbReference type="ARBA" id="ARBA00001946"/>
    </source>
</evidence>
<evidence type="ECO:0000256" key="3">
    <source>
        <dbReference type="ARBA" id="ARBA00012406"/>
    </source>
</evidence>
<dbReference type="Ensembl" id="ENSECRT00000001168.1">
    <property type="protein sequence ID" value="ENSECRP00000001145.1"/>
    <property type="gene ID" value="ENSECRG00000000795.1"/>
</dbReference>
<evidence type="ECO:0000313" key="18">
    <source>
        <dbReference type="Ensembl" id="ENSECRP00000001145.1"/>
    </source>
</evidence>
<dbReference type="AlphaFoldDB" id="A0A8C4X2Q7"/>
<evidence type="ECO:0000256" key="12">
    <source>
        <dbReference type="ARBA" id="ARBA00048329"/>
    </source>
</evidence>
<dbReference type="Gene3D" id="1.10.510.10">
    <property type="entry name" value="Transferase(Phosphotransferase) domain 1"/>
    <property type="match status" value="1"/>
</dbReference>
<evidence type="ECO:0000256" key="9">
    <source>
        <dbReference type="ARBA" id="ARBA00022777"/>
    </source>
</evidence>
<dbReference type="GeneTree" id="ENSGT00940000161064"/>
<dbReference type="GO" id="GO:0005524">
    <property type="term" value="F:ATP binding"/>
    <property type="evidence" value="ECO:0007669"/>
    <property type="project" value="UniProtKB-UniRule"/>
</dbReference>
<reference evidence="18" key="1">
    <citation type="submission" date="2021-06" db="EMBL/GenBank/DDBJ databases">
        <authorList>
            <consortium name="Wellcome Sanger Institute Data Sharing"/>
        </authorList>
    </citation>
    <scope>NUCLEOTIDE SEQUENCE [LARGE SCALE GENOMIC DNA]</scope>
</reference>
<feature type="domain" description="Protein kinase" evidence="17">
    <location>
        <begin position="116"/>
        <end position="383"/>
    </location>
</feature>
<gene>
    <name evidence="18" type="primary">MAP3K11</name>
    <name evidence="18" type="synonym">LOC114652784</name>
</gene>
<dbReference type="PANTHER" id="PTHR44329">
    <property type="entry name" value="SERINE/THREONINE-PROTEIN KINASE TNNI3K-RELATED"/>
    <property type="match status" value="1"/>
</dbReference>
<dbReference type="FunFam" id="3.30.200.20:FF:000085">
    <property type="entry name" value="Mitogen-activated protein kinase kinase kinase"/>
    <property type="match status" value="1"/>
</dbReference>
<dbReference type="InterPro" id="IPR001245">
    <property type="entry name" value="Ser-Thr/Tyr_kinase_cat_dom"/>
</dbReference>
<dbReference type="PROSITE" id="PS00108">
    <property type="entry name" value="PROTEIN_KINASE_ST"/>
    <property type="match status" value="1"/>
</dbReference>
<accession>A0A8C4X2Q7</accession>
<keyword evidence="10 14" id="KW-0067">ATP-binding</keyword>
<feature type="region of interest" description="Disordered" evidence="15">
    <location>
        <begin position="678"/>
        <end position="704"/>
    </location>
</feature>
<dbReference type="Pfam" id="PF07653">
    <property type="entry name" value="SH3_2"/>
    <property type="match status" value="1"/>
</dbReference>
<dbReference type="GO" id="GO:0007017">
    <property type="term" value="P:microtubule-based process"/>
    <property type="evidence" value="ECO:0007669"/>
    <property type="project" value="TreeGrafter"/>
</dbReference>
<dbReference type="FunFam" id="1.10.510.10:FF:000076">
    <property type="entry name" value="Mitogen-activated protein kinase kinase kinase"/>
    <property type="match status" value="1"/>
</dbReference>
<keyword evidence="19" id="KW-1185">Reference proteome</keyword>
<evidence type="ECO:0000256" key="15">
    <source>
        <dbReference type="SAM" id="MobiDB-lite"/>
    </source>
</evidence>
<dbReference type="FunFam" id="2.30.30.40:FF:000079">
    <property type="entry name" value="Mitogen-activated protein kinase kinase kinase"/>
    <property type="match status" value="1"/>
</dbReference>
<sequence>MEPLKSIFSRGPLSGWKGLEQAEKGTYTNPIWTALFDYEAAGKDELTLRKGDLVEVLSRDSEISGDEGWWAGKVNNKVGIFPSNYVSFKPGGYSKLSNSGVVVGELEPEEVDFRELSLEEVIGVGGFGKVYRGTWRGSLVAVKAARQDPDEDISVTAQNVRQEARLFAMLTHPNIITLKGVCLREPNLCLIMEYAAGGPLSRALAGRRVPPHILVNWAVQIASGMRYLHSEAIVPVIHRDLKSNNILLAQPIENEDMEGKTLKITDFGLAREWHKTTKMSTAGTYAWMAPEVIKSSMFSKGSDVWGYGVLLWELLTGEVPYRGIDGLAVAYGVAVNKLTLPIPSTCPEPFAQLMAECWDQDPHRRPSFASILEQLMALEEQVLEEMPQDSFHSLQDDWKLEIQSMFDELRAKEKELLCREEELKRAALEQKSHEEFLRQREHELAQWELDVFERELSLLILQMNQEKPNVKKRKGTFKKHKLKVKNGEKISMPLDFKHKITVQASPGLDKRKNFLDLGSGSPTFVPRLRAIQLIPSENNKMVGIGSGWNLDHLQDKYRNGERRGINSWSPKLRSPNPQESRTAILLDEHSWRAESEETRISSPPAPNGTIMKEFSWPKLPQVPNETRNGETAVFGLSHAAVFPKHDRSGGALKSTHKALLGGCALLASIALGRSIDSSPRCQPRATNQSSSWQRDTPSGFEEEEEKILIDPADDPISVNSLNNFPEQEHSFVNSDPLIDLTEYPSEEVKPIPLSPPPPHPRERHNHQPSRKFFVALDEMSPEQERPTCNNVGRVSWGQGLSVDRRRKLSGDLISTQKAIDNLPSPASPNGGHTGSPVTPLLPDPRLWSPKSRRVEVNIIPRPRPSAARPRIDPWSFISAGSKPKQAPVNCYPDNCVTGETFRSALGYQPSPTNPFMNSDPFPTKAADPFDTKCDLFVTSKREDFFPPLSSDPFSAPFHCSSSHSSRSAPSSTNVSPSLTAWRVTAPTQGDRLLIDLGGDDWHTGSTKEKRLGRAPWSSPALDRRDCHKF</sequence>
<feature type="binding site" evidence="14">
    <location>
        <position position="143"/>
    </location>
    <ligand>
        <name>ATP</name>
        <dbReference type="ChEBI" id="CHEBI:30616"/>
    </ligand>
</feature>
<dbReference type="InterPro" id="IPR001452">
    <property type="entry name" value="SH3_domain"/>
</dbReference>
<evidence type="ECO:0000259" key="17">
    <source>
        <dbReference type="PROSITE" id="PS50011"/>
    </source>
</evidence>
<dbReference type="PRINTS" id="PR00109">
    <property type="entry name" value="TYRKINASE"/>
</dbReference>
<dbReference type="InterPro" id="IPR035779">
    <property type="entry name" value="MLK1-3_SH3"/>
</dbReference>